<dbReference type="EMBL" id="OV651822">
    <property type="protein sequence ID" value="CAH1100832.1"/>
    <property type="molecule type" value="Genomic_DNA"/>
</dbReference>
<dbReference type="AlphaFoldDB" id="A0A9P0CLG9"/>
<feature type="compositionally biased region" description="Acidic residues" evidence="1">
    <location>
        <begin position="306"/>
        <end position="329"/>
    </location>
</feature>
<evidence type="ECO:0000313" key="2">
    <source>
        <dbReference type="EMBL" id="CAH1100832.1"/>
    </source>
</evidence>
<organism evidence="2 3">
    <name type="scientific">Psylliodes chrysocephalus</name>
    <dbReference type="NCBI Taxonomy" id="3402493"/>
    <lineage>
        <taxon>Eukaryota</taxon>
        <taxon>Metazoa</taxon>
        <taxon>Ecdysozoa</taxon>
        <taxon>Arthropoda</taxon>
        <taxon>Hexapoda</taxon>
        <taxon>Insecta</taxon>
        <taxon>Pterygota</taxon>
        <taxon>Neoptera</taxon>
        <taxon>Endopterygota</taxon>
        <taxon>Coleoptera</taxon>
        <taxon>Polyphaga</taxon>
        <taxon>Cucujiformia</taxon>
        <taxon>Chrysomeloidea</taxon>
        <taxon>Chrysomelidae</taxon>
        <taxon>Galerucinae</taxon>
        <taxon>Alticini</taxon>
        <taxon>Psylliodes</taxon>
    </lineage>
</organism>
<protein>
    <submittedName>
        <fullName evidence="2">Uncharacterized protein</fullName>
    </submittedName>
</protein>
<feature type="region of interest" description="Disordered" evidence="1">
    <location>
        <begin position="107"/>
        <end position="126"/>
    </location>
</feature>
<dbReference type="OrthoDB" id="6782743at2759"/>
<dbReference type="Proteomes" id="UP001153636">
    <property type="component" value="Chromosome 10"/>
</dbReference>
<name>A0A9P0CLG9_9CUCU</name>
<keyword evidence="3" id="KW-1185">Reference proteome</keyword>
<evidence type="ECO:0000313" key="3">
    <source>
        <dbReference type="Proteomes" id="UP001153636"/>
    </source>
</evidence>
<evidence type="ECO:0000256" key="1">
    <source>
        <dbReference type="SAM" id="MobiDB-lite"/>
    </source>
</evidence>
<reference evidence="2" key="1">
    <citation type="submission" date="2022-01" db="EMBL/GenBank/DDBJ databases">
        <authorList>
            <person name="King R."/>
        </authorList>
    </citation>
    <scope>NUCLEOTIDE SEQUENCE</scope>
</reference>
<feature type="region of interest" description="Disordered" evidence="1">
    <location>
        <begin position="301"/>
        <end position="329"/>
    </location>
</feature>
<gene>
    <name evidence="2" type="ORF">PSYICH_LOCUS1894</name>
</gene>
<accession>A0A9P0CLG9</accession>
<sequence>MVIWKREHRVFAVEEYLKSGESVIGVQGQRFNIDRNGSVPKRDTINRRVQNFRMTASAINPKPKCRPRSVRTPFRMSSRTLRRILHQDLHFHPYKLMASTSNSQTSLEYYHEKTPPQSPEQKKQKGSNSKLCCHLSADIASWLLIVVLGEWRGCLGKILIFSKEEYIKFYSEVRQVKILGNDWKFYNVKELEKVYNKVKGIAETKRIFIAKSNKNQRNPKIEVNTHLYYRFAPENKSRQIMLKKGKDDDNLVLNITQPRNSLPDKKKHSLRKLLKELFAENWMPRADLKWYKDLLISGNADTETSDKEEDEGEQDVPSDCLDEEAALHI</sequence>
<proteinExistence type="predicted"/>